<dbReference type="EMBL" id="CP064781">
    <property type="protein sequence ID" value="QRJ62889.1"/>
    <property type="molecule type" value="Genomic_DNA"/>
</dbReference>
<evidence type="ECO:0000256" key="3">
    <source>
        <dbReference type="ARBA" id="ARBA00023027"/>
    </source>
</evidence>
<keyword evidence="7" id="KW-1185">Reference proteome</keyword>
<dbReference type="NCBIfam" id="NF001753">
    <property type="entry name" value="PRK00481.1-3"/>
    <property type="match status" value="1"/>
</dbReference>
<dbReference type="PANTHER" id="PTHR11085">
    <property type="entry name" value="NAD-DEPENDENT PROTEIN DEACYLASE SIRTUIN-5, MITOCHONDRIAL-RELATED"/>
    <property type="match status" value="1"/>
</dbReference>
<dbReference type="Gene3D" id="3.30.1600.10">
    <property type="entry name" value="SIR2/SIRT2 'Small Domain"/>
    <property type="match status" value="1"/>
</dbReference>
<feature type="active site" description="Proton acceptor" evidence="4">
    <location>
        <position position="124"/>
    </location>
</feature>
<organism evidence="6 7">
    <name type="scientific">Azospira restricta</name>
    <dbReference type="NCBI Taxonomy" id="404405"/>
    <lineage>
        <taxon>Bacteria</taxon>
        <taxon>Pseudomonadati</taxon>
        <taxon>Pseudomonadota</taxon>
        <taxon>Betaproteobacteria</taxon>
        <taxon>Rhodocyclales</taxon>
        <taxon>Rhodocyclaceae</taxon>
        <taxon>Azospira</taxon>
    </lineage>
</organism>
<gene>
    <name evidence="6" type="ORF">IWH25_14130</name>
</gene>
<keyword evidence="2" id="KW-0808">Transferase</keyword>
<dbReference type="Pfam" id="PF02146">
    <property type="entry name" value="SIR2"/>
    <property type="match status" value="1"/>
</dbReference>
<dbReference type="EC" id="2.3.1.286" evidence="1"/>
<dbReference type="InterPro" id="IPR029035">
    <property type="entry name" value="DHS-like_NAD/FAD-binding_dom"/>
</dbReference>
<dbReference type="InterPro" id="IPR003000">
    <property type="entry name" value="Sirtuin"/>
</dbReference>
<dbReference type="InterPro" id="IPR026591">
    <property type="entry name" value="Sirtuin_cat_small_dom_sf"/>
</dbReference>
<dbReference type="SUPFAM" id="SSF52467">
    <property type="entry name" value="DHS-like NAD/FAD-binding domain"/>
    <property type="match status" value="1"/>
</dbReference>
<reference evidence="6" key="1">
    <citation type="submission" date="2020-11" db="EMBL/GenBank/DDBJ databases">
        <title>Azospira restricta DSM 18626 genome sequence.</title>
        <authorList>
            <person name="Moe W.M."/>
        </authorList>
    </citation>
    <scope>NUCLEOTIDE SEQUENCE</scope>
    <source>
        <strain evidence="6">DSM 18626</strain>
    </source>
</reference>
<dbReference type="KEGG" id="ares:IWH25_14130"/>
<dbReference type="GO" id="GO:0017136">
    <property type="term" value="F:histone deacetylase activity, NAD-dependent"/>
    <property type="evidence" value="ECO:0007669"/>
    <property type="project" value="TreeGrafter"/>
</dbReference>
<dbReference type="GO" id="GO:0046872">
    <property type="term" value="F:metal ion binding"/>
    <property type="evidence" value="ECO:0007669"/>
    <property type="project" value="UniProtKB-KW"/>
</dbReference>
<dbReference type="GO" id="GO:0070403">
    <property type="term" value="F:NAD+ binding"/>
    <property type="evidence" value="ECO:0007669"/>
    <property type="project" value="InterPro"/>
</dbReference>
<feature type="domain" description="Deacetylase sirtuin-type" evidence="5">
    <location>
        <begin position="1"/>
        <end position="254"/>
    </location>
</feature>
<keyword evidence="4" id="KW-0479">Metal-binding</keyword>
<keyword evidence="4" id="KW-0862">Zinc</keyword>
<dbReference type="Proteomes" id="UP000663444">
    <property type="component" value="Chromosome"/>
</dbReference>
<evidence type="ECO:0000259" key="5">
    <source>
        <dbReference type="PROSITE" id="PS50305"/>
    </source>
</evidence>
<dbReference type="PROSITE" id="PS50305">
    <property type="entry name" value="SIRTUIN"/>
    <property type="match status" value="1"/>
</dbReference>
<feature type="binding site" evidence="4">
    <location>
        <position position="132"/>
    </location>
    <ligand>
        <name>Zn(2+)</name>
        <dbReference type="ChEBI" id="CHEBI:29105"/>
    </ligand>
</feature>
<keyword evidence="3" id="KW-0520">NAD</keyword>
<dbReference type="PANTHER" id="PTHR11085:SF4">
    <property type="entry name" value="NAD-DEPENDENT PROTEIN DEACYLASE"/>
    <property type="match status" value="1"/>
</dbReference>
<evidence type="ECO:0000313" key="7">
    <source>
        <dbReference type="Proteomes" id="UP000663444"/>
    </source>
</evidence>
<dbReference type="InterPro" id="IPR026590">
    <property type="entry name" value="Ssirtuin_cat_dom"/>
</dbReference>
<name>A0A974SN49_9RHOO</name>
<evidence type="ECO:0000256" key="2">
    <source>
        <dbReference type="ARBA" id="ARBA00022679"/>
    </source>
</evidence>
<feature type="binding site" evidence="4">
    <location>
        <position position="135"/>
    </location>
    <ligand>
        <name>Zn(2+)</name>
        <dbReference type="ChEBI" id="CHEBI:29105"/>
    </ligand>
</feature>
<feature type="binding site" evidence="4">
    <location>
        <position position="156"/>
    </location>
    <ligand>
        <name>Zn(2+)</name>
        <dbReference type="ChEBI" id="CHEBI:29105"/>
    </ligand>
</feature>
<dbReference type="CDD" id="cd01407">
    <property type="entry name" value="SIR2-fam"/>
    <property type="match status" value="1"/>
</dbReference>
<dbReference type="RefSeq" id="WP_203386419.1">
    <property type="nucleotide sequence ID" value="NZ_CP064781.1"/>
</dbReference>
<proteinExistence type="predicted"/>
<dbReference type="InterPro" id="IPR050134">
    <property type="entry name" value="NAD-dep_sirtuin_deacylases"/>
</dbReference>
<dbReference type="AlphaFoldDB" id="A0A974SN49"/>
<accession>A0A974SN49</accession>
<dbReference type="Gene3D" id="3.40.50.1220">
    <property type="entry name" value="TPP-binding domain"/>
    <property type="match status" value="1"/>
</dbReference>
<sequence length="254" mass="27195">MNPYPAIARQLRQSQRVLFITGAGISADSGLPTYRGLGGLYEDTATDEGYAIEEALSGGMMAAHPEITWKYLLQIERNCRGARPNLAHEVIASLERIVPEVIVYTQNVDGLHLAAGSRHVIEIHGNLHRLSCTRCAYRTEVDTYEGLADPPLCPRCGAPIRPAVVLFGEALPTAALLAIEDALAQGVDMVFSVGTSSLFPYIVEPVVWASAEGIPTVEINPAETGVSGIVDHAIRAGAAEAMGRIWHTLLADGE</sequence>
<protein>
    <recommendedName>
        <fullName evidence="1">protein acetyllysine N-acetyltransferase</fullName>
        <ecNumber evidence="1">2.3.1.286</ecNumber>
    </recommendedName>
</protein>
<evidence type="ECO:0000256" key="4">
    <source>
        <dbReference type="PROSITE-ProRule" id="PRU00236"/>
    </source>
</evidence>
<evidence type="ECO:0000313" key="6">
    <source>
        <dbReference type="EMBL" id="QRJ62889.1"/>
    </source>
</evidence>
<evidence type="ECO:0000256" key="1">
    <source>
        <dbReference type="ARBA" id="ARBA00012928"/>
    </source>
</evidence>
<feature type="binding site" evidence="4">
    <location>
        <position position="153"/>
    </location>
    <ligand>
        <name>Zn(2+)</name>
        <dbReference type="ChEBI" id="CHEBI:29105"/>
    </ligand>
</feature>